<sequence>MGVTSIILFKLDPLLAARRVKGGRALDACNTPLVKLAGAVPRPDASYAAGVVEIGVHVMPVDISLYSRAGMP</sequence>
<comment type="caution">
    <text evidence="1">The sequence shown here is derived from an EMBL/GenBank/DDBJ whole genome shotgun (WGS) entry which is preliminary data.</text>
</comment>
<proteinExistence type="predicted"/>
<accession>A0A211YNY2</accession>
<protein>
    <submittedName>
        <fullName evidence="1">Uncharacterized protein</fullName>
    </submittedName>
</protein>
<organism evidence="1 2">
    <name type="scientific">Pyrodictium delaneyi</name>
    <dbReference type="NCBI Taxonomy" id="1273541"/>
    <lineage>
        <taxon>Archaea</taxon>
        <taxon>Thermoproteota</taxon>
        <taxon>Thermoprotei</taxon>
        <taxon>Desulfurococcales</taxon>
        <taxon>Pyrodictiaceae</taxon>
        <taxon>Pyrodictium</taxon>
    </lineage>
</organism>
<reference evidence="1 2" key="1">
    <citation type="submission" date="2017-05" db="EMBL/GenBank/DDBJ databases">
        <title>The draft genome of the hyperthermophilic archaeon 'Pyrodictium delaneyi strain Hulk', an iron and nitrate reducer, reveals the capacity for sulfate reduction.</title>
        <authorList>
            <person name="Demey L.M."/>
            <person name="Miller C."/>
            <person name="Manzella M."/>
            <person name="Reguera G."/>
            <person name="Kashefi K."/>
        </authorList>
    </citation>
    <scope>NUCLEOTIDE SEQUENCE [LARGE SCALE GENOMIC DNA]</scope>
    <source>
        <strain evidence="1 2">Hulk</strain>
    </source>
</reference>
<dbReference type="EMBL" id="NCQP01000003">
    <property type="protein sequence ID" value="OWJ54567.1"/>
    <property type="molecule type" value="Genomic_DNA"/>
</dbReference>
<dbReference type="Proteomes" id="UP000196694">
    <property type="component" value="Unassembled WGS sequence"/>
</dbReference>
<evidence type="ECO:0000313" key="2">
    <source>
        <dbReference type="Proteomes" id="UP000196694"/>
    </source>
</evidence>
<gene>
    <name evidence="1" type="ORF">Pdsh_05930</name>
</gene>
<name>A0A211YNY2_9CREN</name>
<evidence type="ECO:0000313" key="1">
    <source>
        <dbReference type="EMBL" id="OWJ54567.1"/>
    </source>
</evidence>
<keyword evidence="2" id="KW-1185">Reference proteome</keyword>
<dbReference type="AlphaFoldDB" id="A0A211YNY2"/>